<dbReference type="SMART" id="SM00360">
    <property type="entry name" value="RRM"/>
    <property type="match status" value="1"/>
</dbReference>
<dbReference type="InterPro" id="IPR000504">
    <property type="entry name" value="RRM_dom"/>
</dbReference>
<dbReference type="PANTHER" id="PTHR14068:SF0">
    <property type="entry name" value="EUKARYOTIC TRANSLATION INITIATION FACTOR 3 SUBUNIT B"/>
    <property type="match status" value="1"/>
</dbReference>
<dbReference type="InterPro" id="IPR012677">
    <property type="entry name" value="Nucleotide-bd_a/b_plait_sf"/>
</dbReference>
<dbReference type="InterPro" id="IPR011400">
    <property type="entry name" value="EIF3B"/>
</dbReference>
<gene>
    <name evidence="6" type="primary">PRT1</name>
    <name evidence="9" type="ORF">BB559_001066</name>
</gene>
<dbReference type="PROSITE" id="PS50102">
    <property type="entry name" value="RRM"/>
    <property type="match status" value="1"/>
</dbReference>
<accession>A0A2T9Z326</accession>
<organism evidence="9 10">
    <name type="scientific">Furculomyces boomerangus</name>
    <dbReference type="NCBI Taxonomy" id="61424"/>
    <lineage>
        <taxon>Eukaryota</taxon>
        <taxon>Fungi</taxon>
        <taxon>Fungi incertae sedis</taxon>
        <taxon>Zoopagomycota</taxon>
        <taxon>Kickxellomycotina</taxon>
        <taxon>Harpellomycetes</taxon>
        <taxon>Harpellales</taxon>
        <taxon>Harpellaceae</taxon>
        <taxon>Furculomyces</taxon>
    </lineage>
</organism>
<dbReference type="GO" id="GO:0003743">
    <property type="term" value="F:translation initiation factor activity"/>
    <property type="evidence" value="ECO:0007669"/>
    <property type="project" value="UniProtKB-UniRule"/>
</dbReference>
<evidence type="ECO:0000256" key="4">
    <source>
        <dbReference type="ARBA" id="ARBA00022884"/>
    </source>
</evidence>
<dbReference type="GO" id="GO:0031369">
    <property type="term" value="F:translation initiation factor binding"/>
    <property type="evidence" value="ECO:0007669"/>
    <property type="project" value="InterPro"/>
</dbReference>
<keyword evidence="2 6" id="KW-0963">Cytoplasm</keyword>
<comment type="caution">
    <text evidence="9">The sequence shown here is derived from an EMBL/GenBank/DDBJ whole genome shotgun (WGS) entry which is preliminary data.</text>
</comment>
<protein>
    <recommendedName>
        <fullName evidence="6">Eukaryotic translation initiation factor 3 subunit B</fullName>
        <shortName evidence="6">eIF3b</shortName>
    </recommendedName>
    <alternativeName>
        <fullName evidence="6">Eukaryotic translation initiation factor 3 90 kDa subunit homolog</fullName>
        <shortName evidence="6">eIF3 p90</shortName>
    </alternativeName>
    <alternativeName>
        <fullName evidence="6">Translation initiation factor eIF3, p90 subunit homolog</fullName>
    </alternativeName>
</protein>
<evidence type="ECO:0000256" key="3">
    <source>
        <dbReference type="ARBA" id="ARBA00022540"/>
    </source>
</evidence>
<dbReference type="PANTHER" id="PTHR14068">
    <property type="entry name" value="EUKARYOTIC TRANSLATION INITIATION FACTOR 3 EIF3 -RELATED"/>
    <property type="match status" value="1"/>
</dbReference>
<reference evidence="9 10" key="1">
    <citation type="journal article" date="2018" name="MBio">
        <title>Comparative Genomics Reveals the Core Gene Toolbox for the Fungus-Insect Symbiosis.</title>
        <authorList>
            <person name="Wang Y."/>
            <person name="Stata M."/>
            <person name="Wang W."/>
            <person name="Stajich J.E."/>
            <person name="White M.M."/>
            <person name="Moncalvo J.M."/>
        </authorList>
    </citation>
    <scope>NUCLEOTIDE SEQUENCE [LARGE SCALE GENOMIC DNA]</scope>
    <source>
        <strain evidence="9 10">AUS-77-4</strain>
    </source>
</reference>
<evidence type="ECO:0000313" key="9">
    <source>
        <dbReference type="EMBL" id="PVU99008.1"/>
    </source>
</evidence>
<dbReference type="PIRSF" id="PIRSF036424">
    <property type="entry name" value="eIF3b"/>
    <property type="match status" value="1"/>
</dbReference>
<sequence>MAVLDPKNLPATEEDIDFSDLEDKYSEEVLEDTLDNVVLIDCLPIVDDKKEAKLSALIKKITKNIGKIRENGIHMPKEKSDGKSLSKGYAFVEFENATQATAVVKELNGYKIDKAHVLAVNLFMDVEKYSKISETFVAPPETNFVTKEHMKYWLLDDQSRDQFCIHHDSDLSLNWNNRGKSVEVITSRNKWTETYFQWSPFGTFLVTLHRQGAALWGGPSFKKIVRFVHLSVKFVEFSPLETYFVTFSSDPISLEAVDKALGSGNEHLNPFTDDDVGNHFCIWEVKTGRLLRSFPFVTKEDGTPVTKFGWPCFKWSASESYFARLTPGSKISIYEAPGMGLVGKKSLSVPNVANFEWRPCDDLNLHDRKNHNALAYWIPEVGNQPGRVSIISVPDMNILRTKNIVSVKDIALHWHPSGEALCARINRFTKTKKSTFTSLEIFRLNEKGIPSDVVEFKDNVVVFAWEPKSSDLKFAAIHVTDPTPPQTNASGMATSAVKSNVSFYHFVRTRTKLTVKEEFTLLKTLDKKNTTSISWSPKGRYIVLSTLRTTTVWGLEFYDTEVETLEGVKVTGPNSVQLLNSVEHYGVTDLEWDPSGRYVSTSASVWRHTMENGYSIWDFKGEQLFKTVVDRFKQFLWRPRPQSLLSEAAKDKIRKNLNTYSVEFDEQDRIMESAASIEQLNLRRRLANEWNSWRKTVNARIEELNKLYSQNNTQSVSVVSGDEEVIEEIIEELLEETVEYV</sequence>
<comment type="similarity">
    <text evidence="6 7">Belongs to the eIF-3 subunit B family.</text>
</comment>
<keyword evidence="5 6" id="KW-0648">Protein biosynthesis</keyword>
<dbReference type="GO" id="GO:0003723">
    <property type="term" value="F:RNA binding"/>
    <property type="evidence" value="ECO:0007669"/>
    <property type="project" value="UniProtKB-UniRule"/>
</dbReference>
<evidence type="ECO:0000259" key="8">
    <source>
        <dbReference type="PROSITE" id="PS50102"/>
    </source>
</evidence>
<dbReference type="Pfam" id="PF00076">
    <property type="entry name" value="RRM_1"/>
    <property type="match status" value="1"/>
</dbReference>
<dbReference type="InterPro" id="IPR013979">
    <property type="entry name" value="TIF_beta_prop-like"/>
</dbReference>
<dbReference type="InterPro" id="IPR015943">
    <property type="entry name" value="WD40/YVTN_repeat-like_dom_sf"/>
</dbReference>
<dbReference type="HAMAP" id="MF_03001">
    <property type="entry name" value="eIF3b"/>
    <property type="match status" value="1"/>
</dbReference>
<comment type="subunit">
    <text evidence="6 7">Component of the eukaryotic translation initiation factor 3 (eIF-3) complex.</text>
</comment>
<dbReference type="SUPFAM" id="SSF82171">
    <property type="entry name" value="DPP6 N-terminal domain-like"/>
    <property type="match status" value="1"/>
</dbReference>
<keyword evidence="3 6" id="KW-0396">Initiation factor</keyword>
<dbReference type="EMBL" id="MBFT01000057">
    <property type="protein sequence ID" value="PVU99008.1"/>
    <property type="molecule type" value="Genomic_DNA"/>
</dbReference>
<dbReference type="InterPro" id="IPR035979">
    <property type="entry name" value="RBD_domain_sf"/>
</dbReference>
<dbReference type="FunFam" id="3.30.70.330:FF:000235">
    <property type="entry name" value="Eukaryotic translation initiation factor 3 subunit B"/>
    <property type="match status" value="1"/>
</dbReference>
<dbReference type="Gene3D" id="3.30.70.330">
    <property type="match status" value="1"/>
</dbReference>
<evidence type="ECO:0000256" key="2">
    <source>
        <dbReference type="ARBA" id="ARBA00022490"/>
    </source>
</evidence>
<dbReference type="CDD" id="cd12278">
    <property type="entry name" value="RRM_eIF3B"/>
    <property type="match status" value="1"/>
</dbReference>
<feature type="domain" description="RRM" evidence="8">
    <location>
        <begin position="36"/>
        <end position="125"/>
    </location>
</feature>
<dbReference type="Gene3D" id="2.130.10.10">
    <property type="entry name" value="YVTN repeat-like/Quinoprotein amine dehydrogenase"/>
    <property type="match status" value="1"/>
</dbReference>
<dbReference type="AlphaFoldDB" id="A0A2T9Z326"/>
<evidence type="ECO:0000313" key="10">
    <source>
        <dbReference type="Proteomes" id="UP000245699"/>
    </source>
</evidence>
<dbReference type="STRING" id="61424.A0A2T9Z326"/>
<evidence type="ECO:0000256" key="1">
    <source>
        <dbReference type="ARBA" id="ARBA00004496"/>
    </source>
</evidence>
<dbReference type="SUPFAM" id="SSF54928">
    <property type="entry name" value="RNA-binding domain, RBD"/>
    <property type="match status" value="1"/>
</dbReference>
<dbReference type="GO" id="GO:0033290">
    <property type="term" value="C:eukaryotic 48S preinitiation complex"/>
    <property type="evidence" value="ECO:0007669"/>
    <property type="project" value="UniProtKB-UniRule"/>
</dbReference>
<dbReference type="GO" id="GO:0001732">
    <property type="term" value="P:formation of cytoplasmic translation initiation complex"/>
    <property type="evidence" value="ECO:0007669"/>
    <property type="project" value="UniProtKB-UniRule"/>
</dbReference>
<proteinExistence type="inferred from homology"/>
<evidence type="ECO:0000256" key="7">
    <source>
        <dbReference type="PIRNR" id="PIRNR036424"/>
    </source>
</evidence>
<comment type="function">
    <text evidence="7">Component of the eukaryotic translation initiation factor 3 (eIF-3) complex, which is involved in protein synthesis and, together with other initiation factors, stimulates binding of mRNA and methionyl-tRNAi to the 40S ribosome.</text>
</comment>
<keyword evidence="10" id="KW-1185">Reference proteome</keyword>
<keyword evidence="4 6" id="KW-0694">RNA-binding</keyword>
<dbReference type="InterPro" id="IPR034363">
    <property type="entry name" value="eIF3B_RRM"/>
</dbReference>
<dbReference type="GO" id="GO:0016282">
    <property type="term" value="C:eukaryotic 43S preinitiation complex"/>
    <property type="evidence" value="ECO:0007669"/>
    <property type="project" value="UniProtKB-UniRule"/>
</dbReference>
<dbReference type="OrthoDB" id="10250414at2759"/>
<comment type="subcellular location">
    <subcellularLocation>
        <location evidence="1 6 7">Cytoplasm</location>
    </subcellularLocation>
</comment>
<dbReference type="GO" id="GO:0005852">
    <property type="term" value="C:eukaryotic translation initiation factor 3 complex"/>
    <property type="evidence" value="ECO:0007669"/>
    <property type="project" value="UniProtKB-UniRule"/>
</dbReference>
<evidence type="ECO:0000256" key="5">
    <source>
        <dbReference type="ARBA" id="ARBA00022917"/>
    </source>
</evidence>
<evidence type="ECO:0000256" key="6">
    <source>
        <dbReference type="HAMAP-Rule" id="MF_03001"/>
    </source>
</evidence>
<comment type="function">
    <text evidence="6">RNA-binding component of the eukaryotic translation initiation factor 3 (eIF-3) complex, which is involved in protein synthesis of a specialized repertoire of mRNAs and, together with other initiation factors, stimulates binding of mRNA and methionyl-tRNAi to the 40S ribosome. The eIF-3 complex specifically targets and initiates translation of a subset of mRNAs involved in cell proliferation.</text>
</comment>
<name>A0A2T9Z326_9FUNG</name>
<dbReference type="Pfam" id="PF08662">
    <property type="entry name" value="eIF2A"/>
    <property type="match status" value="2"/>
</dbReference>
<dbReference type="Proteomes" id="UP000245699">
    <property type="component" value="Unassembled WGS sequence"/>
</dbReference>